<keyword evidence="2" id="KW-1185">Reference proteome</keyword>
<evidence type="ECO:0000313" key="2">
    <source>
        <dbReference type="Proteomes" id="UP000694547"/>
    </source>
</evidence>
<reference evidence="1" key="3">
    <citation type="submission" date="2025-09" db="UniProtKB">
        <authorList>
            <consortium name="Ensembl"/>
        </authorList>
    </citation>
    <scope>IDENTIFICATION</scope>
</reference>
<name>A0A8C8W4V4_PERMB</name>
<dbReference type="Ensembl" id="ENSPEMT00000036462.1">
    <property type="protein sequence ID" value="ENSPEMP00000035746.1"/>
    <property type="gene ID" value="ENSPEMG00000029248.1"/>
</dbReference>
<dbReference type="GeneTree" id="ENSGT01030000238001"/>
<reference evidence="1 2" key="1">
    <citation type="submission" date="2018-10" db="EMBL/GenBank/DDBJ databases">
        <title>Improved assembly of the deer mouse Peromyscus maniculatus genome.</title>
        <authorList>
            <person name="Lassance J.-M."/>
            <person name="Hoekstra H.E."/>
        </authorList>
    </citation>
    <scope>NUCLEOTIDE SEQUENCE [LARGE SCALE GENOMIC DNA]</scope>
</reference>
<reference evidence="1" key="2">
    <citation type="submission" date="2025-08" db="UniProtKB">
        <authorList>
            <consortium name="Ensembl"/>
        </authorList>
    </citation>
    <scope>IDENTIFICATION</scope>
</reference>
<protein>
    <submittedName>
        <fullName evidence="1">Uncharacterized protein</fullName>
    </submittedName>
</protein>
<sequence>MEAINVSHGSFSRDPCYFYNERTEMDRMVSDCLTNSYQV</sequence>
<accession>A0A8C8W4V4</accession>
<evidence type="ECO:0000313" key="1">
    <source>
        <dbReference type="Ensembl" id="ENSPEMP00000035746.1"/>
    </source>
</evidence>
<dbReference type="Proteomes" id="UP000694547">
    <property type="component" value="Chromosome 7"/>
</dbReference>
<dbReference type="AlphaFoldDB" id="A0A8C8W4V4"/>
<organism evidence="1 2">
    <name type="scientific">Peromyscus maniculatus bairdii</name>
    <name type="common">Prairie deer mouse</name>
    <dbReference type="NCBI Taxonomy" id="230844"/>
    <lineage>
        <taxon>Eukaryota</taxon>
        <taxon>Metazoa</taxon>
        <taxon>Chordata</taxon>
        <taxon>Craniata</taxon>
        <taxon>Vertebrata</taxon>
        <taxon>Euteleostomi</taxon>
        <taxon>Mammalia</taxon>
        <taxon>Eutheria</taxon>
        <taxon>Euarchontoglires</taxon>
        <taxon>Glires</taxon>
        <taxon>Rodentia</taxon>
        <taxon>Myomorpha</taxon>
        <taxon>Muroidea</taxon>
        <taxon>Cricetidae</taxon>
        <taxon>Neotominae</taxon>
        <taxon>Peromyscus</taxon>
    </lineage>
</organism>
<proteinExistence type="predicted"/>